<dbReference type="PATRIC" id="fig|1335616.4.peg.568"/>
<name>A0A0D1A7Y0_9LACO</name>
<feature type="transmembrane region" description="Helical" evidence="1">
    <location>
        <begin position="46"/>
        <end position="66"/>
    </location>
</feature>
<dbReference type="InterPro" id="IPR037914">
    <property type="entry name" value="SpoVT-AbrB_sf"/>
</dbReference>
<dbReference type="SUPFAM" id="SSF89447">
    <property type="entry name" value="AbrB/MazE/MraZ-like"/>
    <property type="match status" value="1"/>
</dbReference>
<feature type="transmembrane region" description="Helical" evidence="1">
    <location>
        <begin position="256"/>
        <end position="277"/>
    </location>
</feature>
<dbReference type="AlphaFoldDB" id="A0A0D1A7Y0"/>
<feature type="transmembrane region" description="Helical" evidence="1">
    <location>
        <begin position="347"/>
        <end position="368"/>
    </location>
</feature>
<dbReference type="Proteomes" id="UP000032279">
    <property type="component" value="Unassembled WGS sequence"/>
</dbReference>
<proteinExistence type="predicted"/>
<feature type="transmembrane region" description="Helical" evidence="1">
    <location>
        <begin position="181"/>
        <end position="202"/>
    </location>
</feature>
<dbReference type="OrthoDB" id="2329326at2"/>
<feature type="transmembrane region" description="Helical" evidence="1">
    <location>
        <begin position="320"/>
        <end position="341"/>
    </location>
</feature>
<sequence>MDKNHKVELPLEVVDKLQLKTGDTIRFTVRSNGVMLQPTEINSQKISLWWSLIPTVVMSIVFYLFILKQRLQQVPLTGTTSIATALIGLGVLSGTIFFIKSRKSPDNSASRNIYWRNFPTIVLSFALILLLALLGIFWVFDLIFTGATFDQLTAIFIFFIFSSVINYLMIVAALSISSTMLTSLFMAIISSGVVISMASNGQRRWWQHNLSFLGTNMASDSWWFNLTLIFSALIMIVLIDYLFVSLQESYPRTWQLMTLRVILTLAAVDLGAVGAFPNNATFHFFHDQLARMLVYFIIILIIGIKWLLPQVKKDFLSTSYIIGGVLVLTDVLFQFVGYLSLTAFELIGFMLAFGWVLLLFQAMQRLILDQTRIFEIKVD</sequence>
<dbReference type="EMBL" id="AWTT01000009">
    <property type="protein sequence ID" value="KIS03827.1"/>
    <property type="molecule type" value="Genomic_DNA"/>
</dbReference>
<dbReference type="RefSeq" id="WP_044010279.1">
    <property type="nucleotide sequence ID" value="NZ_AWTT01000009.1"/>
</dbReference>
<accession>A0A0D1A7Y0</accession>
<feature type="transmembrane region" description="Helical" evidence="1">
    <location>
        <begin position="120"/>
        <end position="140"/>
    </location>
</feature>
<dbReference type="STRING" id="1335616.WDC_0568"/>
<protein>
    <submittedName>
        <fullName evidence="2">Uncharacterized protein</fullName>
    </submittedName>
</protein>
<evidence type="ECO:0000313" key="3">
    <source>
        <dbReference type="Proteomes" id="UP000032279"/>
    </source>
</evidence>
<gene>
    <name evidence="2" type="ORF">WDC_0568</name>
</gene>
<keyword evidence="1" id="KW-1133">Transmembrane helix</keyword>
<reference evidence="2 3" key="1">
    <citation type="submission" date="2013-08" db="EMBL/GenBank/DDBJ databases">
        <title>Lactobacillus wasatchii sp. WDC04, a late gas producing bacteria isolated from aged chedder cheese.</title>
        <authorList>
            <person name="Oberg C.J."/>
            <person name="Culumber M."/>
            <person name="McMahon D.J."/>
            <person name="Broadbent J.R."/>
            <person name="Oberg T.S."/>
            <person name="Ortaki F."/>
        </authorList>
    </citation>
    <scope>NUCLEOTIDE SEQUENCE [LARGE SCALE GENOMIC DNA]</scope>
    <source>
        <strain evidence="2 3">WDC04</strain>
    </source>
</reference>
<feature type="transmembrane region" description="Helical" evidence="1">
    <location>
        <begin position="78"/>
        <end position="99"/>
    </location>
</feature>
<keyword evidence="3" id="KW-1185">Reference proteome</keyword>
<feature type="transmembrane region" description="Helical" evidence="1">
    <location>
        <begin position="152"/>
        <end position="174"/>
    </location>
</feature>
<organism evidence="2 3">
    <name type="scientific">Paucilactobacillus wasatchensis</name>
    <dbReference type="NCBI Taxonomy" id="1335616"/>
    <lineage>
        <taxon>Bacteria</taxon>
        <taxon>Bacillati</taxon>
        <taxon>Bacillota</taxon>
        <taxon>Bacilli</taxon>
        <taxon>Lactobacillales</taxon>
        <taxon>Lactobacillaceae</taxon>
        <taxon>Paucilactobacillus</taxon>
    </lineage>
</organism>
<evidence type="ECO:0000313" key="2">
    <source>
        <dbReference type="EMBL" id="KIS03827.1"/>
    </source>
</evidence>
<feature type="transmembrane region" description="Helical" evidence="1">
    <location>
        <begin position="222"/>
        <end position="244"/>
    </location>
</feature>
<keyword evidence="1" id="KW-0472">Membrane</keyword>
<evidence type="ECO:0000256" key="1">
    <source>
        <dbReference type="SAM" id="Phobius"/>
    </source>
</evidence>
<keyword evidence="1" id="KW-0812">Transmembrane</keyword>
<comment type="caution">
    <text evidence="2">The sequence shown here is derived from an EMBL/GenBank/DDBJ whole genome shotgun (WGS) entry which is preliminary data.</text>
</comment>
<feature type="transmembrane region" description="Helical" evidence="1">
    <location>
        <begin position="289"/>
        <end position="308"/>
    </location>
</feature>